<reference evidence="2" key="1">
    <citation type="submission" date="2014-10" db="EMBL/GenBank/DDBJ databases">
        <title>Characterization of Lactobacillus fermentum phage vB_S_LfeInf.</title>
        <authorList>
            <person name="Liu M."/>
            <person name="Gill J.J."/>
            <person name="Berry J."/>
            <person name="Young R.III."/>
            <person name="Summer E.J."/>
        </authorList>
    </citation>
    <scope>NUCLEOTIDE SEQUENCE [LARGE SCALE GENOMIC DNA]</scope>
</reference>
<dbReference type="EMBL" id="KP054477">
    <property type="protein sequence ID" value="AIZ94720.1"/>
    <property type="molecule type" value="Genomic_DNA"/>
</dbReference>
<organism evidence="1 2">
    <name type="scientific">Lactobacillus phage LfeInf</name>
    <dbReference type="NCBI Taxonomy" id="1567484"/>
    <lineage>
        <taxon>Viruses</taxon>
        <taxon>Duplodnaviria</taxon>
        <taxon>Heunggongvirae</taxon>
        <taxon>Uroviricota</taxon>
        <taxon>Caudoviricetes</taxon>
        <taxon>Herelleviridae</taxon>
        <taxon>Hopescreekvirus</taxon>
        <taxon>Hopescreekvirus LfeInf</taxon>
    </lineage>
</organism>
<keyword evidence="2" id="KW-1185">Reference proteome</keyword>
<evidence type="ECO:0000313" key="2">
    <source>
        <dbReference type="Proteomes" id="UP000030922"/>
    </source>
</evidence>
<dbReference type="Proteomes" id="UP000030922">
    <property type="component" value="Segment"/>
</dbReference>
<gene>
    <name evidence="1" type="ORF">LfeInf_094</name>
</gene>
<sequence>MRLRKQVNIDNTFRVLNLNFYDTNNAIVLNKENMAKIKQALKNQDEVTYVVDHFNSYVRQQKAIYESGQRVILHTKTVIPVHVFLAVGTNRKSYYVYELHDFTQKELQNMQTASAVSTVAIEINHINSKTNLRELLFQLNDTRYIADQVLLNFDDETDVALINAVFDYFHEILARWKLQLFIRMNDKEQKNQLRSDIIARYK</sequence>
<dbReference type="RefSeq" id="YP_009222332.1">
    <property type="nucleotide sequence ID" value="NC_029058.1"/>
</dbReference>
<evidence type="ECO:0000313" key="1">
    <source>
        <dbReference type="EMBL" id="AIZ94720.1"/>
    </source>
</evidence>
<reference evidence="1 2" key="2">
    <citation type="journal article" date="2015" name="Biotechnol. Biofuels">
        <title>Bacteriophage application restores ethanol fermentation characteristics disrupted by Lactobacillus fermentum.</title>
        <authorList>
            <person name="Liu M."/>
            <person name="Bischoff K.M."/>
            <person name="Gill J.J."/>
            <person name="Mire-Criscione M.D."/>
            <person name="Berry J.D."/>
            <person name="Young R."/>
            <person name="Summer E.J."/>
        </authorList>
    </citation>
    <scope>NUCLEOTIDE SEQUENCE [LARGE SCALE GENOMIC DNA]</scope>
</reference>
<dbReference type="GeneID" id="26793882"/>
<name>A0A0A7NNT1_9CAUD</name>
<proteinExistence type="predicted"/>
<accession>A0A0A7NNT1</accession>
<dbReference type="KEGG" id="vg:26793882"/>
<protein>
    <submittedName>
        <fullName evidence="1">Uncharacterized protein</fullName>
    </submittedName>
</protein>